<keyword evidence="3 8" id="KW-0812">Transmembrane</keyword>
<dbReference type="GO" id="GO:0005886">
    <property type="term" value="C:plasma membrane"/>
    <property type="evidence" value="ECO:0007669"/>
    <property type="project" value="UniProtKB-SubCell"/>
</dbReference>
<protein>
    <submittedName>
        <fullName evidence="10">FtsX-like permease family protein</fullName>
    </submittedName>
</protein>
<feature type="transmembrane region" description="Helical" evidence="8">
    <location>
        <begin position="328"/>
        <end position="351"/>
    </location>
</feature>
<feature type="transmembrane region" description="Helical" evidence="8">
    <location>
        <begin position="418"/>
        <end position="441"/>
    </location>
</feature>
<keyword evidence="2" id="KW-1003">Cell membrane</keyword>
<dbReference type="EMBL" id="JADKPN010000012">
    <property type="protein sequence ID" value="MBF4764940.1"/>
    <property type="molecule type" value="Genomic_DNA"/>
</dbReference>
<dbReference type="InterPro" id="IPR050250">
    <property type="entry name" value="Macrolide_Exporter_MacB"/>
</dbReference>
<dbReference type="PANTHER" id="PTHR30572">
    <property type="entry name" value="MEMBRANE COMPONENT OF TRANSPORTER-RELATED"/>
    <property type="match status" value="1"/>
</dbReference>
<sequence>MSTFLAGLRSRRWLNIGVFVLGALSMLVAVATPLYARSSSEHVLDQRTLQRPNIETGLQVEVAPPSDEAGGTYHPITVASVPAGQDRAADDQAPEPLSDSTKQGMVDTALDLASSDAASTYWHPPVGFLESTGSTQPVGGVQHPIRALWRDGMCEHATVVGRCPAGPDEALVDPTMLRTLQKKVGDQVTIEYTVFAGDDKKATTFTQAWTIVGTYTIADATDAYWFDPAHTVGDGLLRPPPGGDPPLPAPSLLVDQAGIGYAAVGGAERAIDLRALDIDTMDAANADLVEWQGEIAGQAPPVLQSDDPASLLSLFEDVRAEQHLLSQITLAAIVPLVVLALLLLYVLVSSAAEVRRQEVALAKLRGFSSAKVVRFAVAEPVAVLLFAVPVGIALAVAASRFVTDTWLGQTPFVVTPQAVASAVIVTVAALAGAFVAVLGVVREPLAASLASATRRRTTSRWALLAQGALVMLSAAAVVQVVTSDATQSSSLLELLTPLFVALGASVLALVGLGALARLWMSRTSARGGLSPFLASRRLVRRQDLMQLVLPLLLATAMATFAASAWKVADDWRVSKAAATVGAPTVYFTDSSPAQLYWLTHEIDADGRYLAAFVPPTPRTTDGARVALVDSPRFARVSAWDPSWGTGPSQVQGWLSSGVRADPVTWTGNDLTFELTGIALKGKLNLPVSLWMRYVDTGTGQQEILPMGELPLTGDATIEGFASGCEQGCELQQLYLSGSSSSVTDVHGTFTIAAVATDGEDSGDWRLTDASAWRAARPFGTSDTAPVSLSAGAGGLTLDIAEGEPTVVRITTTDLPDAPAMVATTGTKLDDAGRDEVEGASLIGTRTPMQVTGRADALPVVGNNGGISDLGVALREYGDLSTDVSLTELLVASGTPRSVIADLRKAGVDLSTVRTESGELHQLRSDAFSLGWKVFLLVGVLTLALAFLGVLALAIVQLRWRSYEVAALRVVGVRRRDLSRAILTEYVALLGMAVVGGALAAVAALLLVLPSLDIGVVGTFDPAVDYDLRWLVLGGVLGVVLLVVLVIAWWIARRTVRLGTPATLRQADVR</sequence>
<feature type="transmembrane region" description="Helical" evidence="8">
    <location>
        <begin position="1029"/>
        <end position="1051"/>
    </location>
</feature>
<name>A0A930YLT7_9ACTN</name>
<feature type="transmembrane region" description="Helical" evidence="8">
    <location>
        <begin position="544"/>
        <end position="565"/>
    </location>
</feature>
<evidence type="ECO:0000256" key="7">
    <source>
        <dbReference type="SAM" id="MobiDB-lite"/>
    </source>
</evidence>
<proteinExistence type="inferred from homology"/>
<dbReference type="PANTHER" id="PTHR30572:SF4">
    <property type="entry name" value="ABC TRANSPORTER PERMEASE YTRF"/>
    <property type="match status" value="1"/>
</dbReference>
<organism evidence="10 11">
    <name type="scientific">Nocardioides islandensis</name>
    <dbReference type="NCBI Taxonomy" id="433663"/>
    <lineage>
        <taxon>Bacteria</taxon>
        <taxon>Bacillati</taxon>
        <taxon>Actinomycetota</taxon>
        <taxon>Actinomycetes</taxon>
        <taxon>Propionibacteriales</taxon>
        <taxon>Nocardioidaceae</taxon>
        <taxon>Nocardioides</taxon>
    </lineage>
</organism>
<keyword evidence="11" id="KW-1185">Reference proteome</keyword>
<dbReference type="AlphaFoldDB" id="A0A930YLT7"/>
<dbReference type="RefSeq" id="WP_194708130.1">
    <property type="nucleotide sequence ID" value="NZ_JADKPN010000012.1"/>
</dbReference>
<reference evidence="10" key="1">
    <citation type="submission" date="2020-11" db="EMBL/GenBank/DDBJ databases">
        <title>Nocardioides sp. nov., isolated from Soil of Cynanchum wilfordii Hemsley rhizosphere.</title>
        <authorList>
            <person name="Lee J.-S."/>
            <person name="Suh M.K."/>
            <person name="Kim J.-S."/>
        </authorList>
    </citation>
    <scope>NUCLEOTIDE SEQUENCE</scope>
    <source>
        <strain evidence="10">KCTC 19275</strain>
    </source>
</reference>
<evidence type="ECO:0000256" key="8">
    <source>
        <dbReference type="SAM" id="Phobius"/>
    </source>
</evidence>
<evidence type="ECO:0000256" key="5">
    <source>
        <dbReference type="ARBA" id="ARBA00023136"/>
    </source>
</evidence>
<evidence type="ECO:0000313" key="11">
    <source>
        <dbReference type="Proteomes" id="UP000640489"/>
    </source>
</evidence>
<feature type="region of interest" description="Disordered" evidence="7">
    <location>
        <begin position="83"/>
        <end position="102"/>
    </location>
</feature>
<feature type="transmembrane region" description="Helical" evidence="8">
    <location>
        <begin position="372"/>
        <end position="398"/>
    </location>
</feature>
<dbReference type="Pfam" id="PF02687">
    <property type="entry name" value="FtsX"/>
    <property type="match status" value="2"/>
</dbReference>
<feature type="transmembrane region" description="Helical" evidence="8">
    <location>
        <begin position="985"/>
        <end position="1009"/>
    </location>
</feature>
<feature type="transmembrane region" description="Helical" evidence="8">
    <location>
        <begin position="12"/>
        <end position="36"/>
    </location>
</feature>
<dbReference type="GO" id="GO:0022857">
    <property type="term" value="F:transmembrane transporter activity"/>
    <property type="evidence" value="ECO:0007669"/>
    <property type="project" value="TreeGrafter"/>
</dbReference>
<evidence type="ECO:0000313" key="10">
    <source>
        <dbReference type="EMBL" id="MBF4764940.1"/>
    </source>
</evidence>
<evidence type="ECO:0000256" key="4">
    <source>
        <dbReference type="ARBA" id="ARBA00022989"/>
    </source>
</evidence>
<evidence type="ECO:0000256" key="3">
    <source>
        <dbReference type="ARBA" id="ARBA00022692"/>
    </source>
</evidence>
<gene>
    <name evidence="10" type="ORF">ISU07_17545</name>
</gene>
<evidence type="ECO:0000256" key="6">
    <source>
        <dbReference type="ARBA" id="ARBA00038076"/>
    </source>
</evidence>
<keyword evidence="4 8" id="KW-1133">Transmembrane helix</keyword>
<evidence type="ECO:0000256" key="2">
    <source>
        <dbReference type="ARBA" id="ARBA00022475"/>
    </source>
</evidence>
<keyword evidence="5 8" id="KW-0472">Membrane</keyword>
<feature type="transmembrane region" description="Helical" evidence="8">
    <location>
        <begin position="494"/>
        <end position="516"/>
    </location>
</feature>
<feature type="transmembrane region" description="Helical" evidence="8">
    <location>
        <begin position="929"/>
        <end position="955"/>
    </location>
</feature>
<feature type="domain" description="ABC3 transporter permease C-terminal" evidence="9">
    <location>
        <begin position="936"/>
        <end position="1056"/>
    </location>
</feature>
<evidence type="ECO:0000259" key="9">
    <source>
        <dbReference type="Pfam" id="PF02687"/>
    </source>
</evidence>
<feature type="domain" description="ABC3 transporter permease C-terminal" evidence="9">
    <location>
        <begin position="334"/>
        <end position="439"/>
    </location>
</feature>
<dbReference type="InterPro" id="IPR003838">
    <property type="entry name" value="ABC3_permease_C"/>
</dbReference>
<feature type="transmembrane region" description="Helical" evidence="8">
    <location>
        <begin position="461"/>
        <end position="482"/>
    </location>
</feature>
<evidence type="ECO:0000256" key="1">
    <source>
        <dbReference type="ARBA" id="ARBA00004651"/>
    </source>
</evidence>
<accession>A0A930YLT7</accession>
<comment type="similarity">
    <text evidence="6">Belongs to the ABC-4 integral membrane protein family.</text>
</comment>
<comment type="subcellular location">
    <subcellularLocation>
        <location evidence="1">Cell membrane</location>
        <topology evidence="1">Multi-pass membrane protein</topology>
    </subcellularLocation>
</comment>
<dbReference type="Proteomes" id="UP000640489">
    <property type="component" value="Unassembled WGS sequence"/>
</dbReference>
<comment type="caution">
    <text evidence="10">The sequence shown here is derived from an EMBL/GenBank/DDBJ whole genome shotgun (WGS) entry which is preliminary data.</text>
</comment>